<dbReference type="PANTHER" id="PTHR36154:SF1">
    <property type="entry name" value="DNA-BINDING TRANSCRIPTIONAL ACTIVATOR ALPA"/>
    <property type="match status" value="1"/>
</dbReference>
<dbReference type="InterPro" id="IPR052931">
    <property type="entry name" value="Prophage_regulatory_activator"/>
</dbReference>
<dbReference type="PANTHER" id="PTHR36154">
    <property type="entry name" value="DNA-BINDING TRANSCRIPTIONAL ACTIVATOR ALPA"/>
    <property type="match status" value="1"/>
</dbReference>
<proteinExistence type="predicted"/>
<evidence type="ECO:0000313" key="1">
    <source>
        <dbReference type="EMBL" id="GGA28692.1"/>
    </source>
</evidence>
<dbReference type="EMBL" id="BMJA01000001">
    <property type="protein sequence ID" value="GGA28692.1"/>
    <property type="molecule type" value="Genomic_DNA"/>
</dbReference>
<dbReference type="Pfam" id="PF05930">
    <property type="entry name" value="Phage_AlpA"/>
    <property type="match status" value="1"/>
</dbReference>
<comment type="caution">
    <text evidence="1">The sequence shown here is derived from an EMBL/GenBank/DDBJ whole genome shotgun (WGS) entry which is preliminary data.</text>
</comment>
<name>A0ABQ1FT31_9GAMM</name>
<evidence type="ECO:0008006" key="3">
    <source>
        <dbReference type="Google" id="ProtNLM"/>
    </source>
</evidence>
<reference evidence="2" key="1">
    <citation type="journal article" date="2019" name="Int. J. Syst. Evol. Microbiol.">
        <title>The Global Catalogue of Microorganisms (GCM) 10K type strain sequencing project: providing services to taxonomists for standard genome sequencing and annotation.</title>
        <authorList>
            <consortium name="The Broad Institute Genomics Platform"/>
            <consortium name="The Broad Institute Genome Sequencing Center for Infectious Disease"/>
            <person name="Wu L."/>
            <person name="Ma J."/>
        </authorList>
    </citation>
    <scope>NUCLEOTIDE SEQUENCE [LARGE SCALE GENOMIC DNA]</scope>
    <source>
        <strain evidence="2">CGMCC 1.15439</strain>
    </source>
</reference>
<dbReference type="InterPro" id="IPR010260">
    <property type="entry name" value="AlpA"/>
</dbReference>
<gene>
    <name evidence="1" type="ORF">GCM10010981_16880</name>
</gene>
<keyword evidence="2" id="KW-1185">Reference proteome</keyword>
<protein>
    <recommendedName>
        <fullName evidence="3">AlpA family transcriptional regulator</fullName>
    </recommendedName>
</protein>
<sequence length="77" mass="8550">MQSNAVLATIEDAKPIRFLRIRATCDRTGLSRSMIYRLEALGQFPKHVKLTESCSAWIESEVDRWAAARVAASRGAA</sequence>
<dbReference type="Gene3D" id="1.10.238.160">
    <property type="match status" value="1"/>
</dbReference>
<dbReference type="RefSeq" id="WP_188793777.1">
    <property type="nucleotide sequence ID" value="NZ_BMJA01000001.1"/>
</dbReference>
<accession>A0ABQ1FT31</accession>
<evidence type="ECO:0000313" key="2">
    <source>
        <dbReference type="Proteomes" id="UP000620046"/>
    </source>
</evidence>
<organism evidence="1 2">
    <name type="scientific">Dyella nitratireducens</name>
    <dbReference type="NCBI Taxonomy" id="1849580"/>
    <lineage>
        <taxon>Bacteria</taxon>
        <taxon>Pseudomonadati</taxon>
        <taxon>Pseudomonadota</taxon>
        <taxon>Gammaproteobacteria</taxon>
        <taxon>Lysobacterales</taxon>
        <taxon>Rhodanobacteraceae</taxon>
        <taxon>Dyella</taxon>
    </lineage>
</organism>
<dbReference type="Proteomes" id="UP000620046">
    <property type="component" value="Unassembled WGS sequence"/>
</dbReference>